<evidence type="ECO:0000313" key="3">
    <source>
        <dbReference type="Proteomes" id="UP000239576"/>
    </source>
</evidence>
<protein>
    <submittedName>
        <fullName evidence="2">Uncharacterized protein</fullName>
    </submittedName>
</protein>
<reference evidence="3" key="1">
    <citation type="submission" date="2018-02" db="EMBL/GenBank/DDBJ databases">
        <authorList>
            <person name="Moore K."/>
            <person name="Momper L."/>
        </authorList>
    </citation>
    <scope>NUCLEOTIDE SEQUENCE [LARGE SCALE GENOMIC DNA]</scope>
    <source>
        <strain evidence="3">ULC18</strain>
    </source>
</reference>
<dbReference type="AlphaFoldDB" id="A0A2T1DXX4"/>
<proteinExistence type="predicted"/>
<feature type="region of interest" description="Disordered" evidence="1">
    <location>
        <begin position="1"/>
        <end position="102"/>
    </location>
</feature>
<evidence type="ECO:0000313" key="2">
    <source>
        <dbReference type="EMBL" id="PSB25332.1"/>
    </source>
</evidence>
<accession>A0A2T1DXX4</accession>
<sequence length="135" mass="14835">MVERPIKKSERQAKPEGESSETVAKALPTRNVERPTLSKDKEKKTEVAAPSREGDRREGDRGKGRGKGKGRDEEPRQVMNPALLRGPKPTKPKPEPEVPEVEEVEEVLLDVTEAVIAEEAATEETPEAMVASENA</sequence>
<comment type="caution">
    <text evidence="2">The sequence shown here is derived from an EMBL/GenBank/DDBJ whole genome shotgun (WGS) entry which is preliminary data.</text>
</comment>
<name>A0A2T1DXX4_9CYAN</name>
<evidence type="ECO:0000256" key="1">
    <source>
        <dbReference type="SAM" id="MobiDB-lite"/>
    </source>
</evidence>
<dbReference type="RefSeq" id="WP_106259125.1">
    <property type="nucleotide sequence ID" value="NZ_CAWNSW010000164.1"/>
</dbReference>
<feature type="compositionally biased region" description="Basic and acidic residues" evidence="1">
    <location>
        <begin position="1"/>
        <end position="17"/>
    </location>
</feature>
<gene>
    <name evidence="2" type="ORF">C7B82_23640</name>
</gene>
<reference evidence="2 3" key="2">
    <citation type="submission" date="2018-03" db="EMBL/GenBank/DDBJ databases">
        <title>The ancient ancestry and fast evolution of plastids.</title>
        <authorList>
            <person name="Moore K.R."/>
            <person name="Magnabosco C."/>
            <person name="Momper L."/>
            <person name="Gold D.A."/>
            <person name="Bosak T."/>
            <person name="Fournier G.P."/>
        </authorList>
    </citation>
    <scope>NUCLEOTIDE SEQUENCE [LARGE SCALE GENOMIC DNA]</scope>
    <source>
        <strain evidence="2 3">ULC18</strain>
    </source>
</reference>
<keyword evidence="3" id="KW-1185">Reference proteome</keyword>
<dbReference type="Proteomes" id="UP000239576">
    <property type="component" value="Unassembled WGS sequence"/>
</dbReference>
<feature type="compositionally biased region" description="Basic and acidic residues" evidence="1">
    <location>
        <begin position="31"/>
        <end position="76"/>
    </location>
</feature>
<organism evidence="2 3">
    <name type="scientific">Stenomitos frigidus ULC18</name>
    <dbReference type="NCBI Taxonomy" id="2107698"/>
    <lineage>
        <taxon>Bacteria</taxon>
        <taxon>Bacillati</taxon>
        <taxon>Cyanobacteriota</taxon>
        <taxon>Cyanophyceae</taxon>
        <taxon>Leptolyngbyales</taxon>
        <taxon>Leptolyngbyaceae</taxon>
        <taxon>Stenomitos</taxon>
    </lineage>
</organism>
<dbReference type="EMBL" id="PVWK01000126">
    <property type="protein sequence ID" value="PSB25332.1"/>
    <property type="molecule type" value="Genomic_DNA"/>
</dbReference>